<comment type="subcellular location">
    <subcellularLocation>
        <location evidence="2">Membrane</location>
        <topology evidence="2">Multi-pass membrane protein</topology>
    </subcellularLocation>
</comment>
<dbReference type="CDD" id="cd16702">
    <property type="entry name" value="RING_CH-C4HC3_MARCH6"/>
    <property type="match status" value="1"/>
</dbReference>
<evidence type="ECO:0000256" key="3">
    <source>
        <dbReference type="ARBA" id="ARBA00004906"/>
    </source>
</evidence>
<feature type="transmembrane region" description="Helical" evidence="14">
    <location>
        <begin position="1087"/>
        <end position="1111"/>
    </location>
</feature>
<evidence type="ECO:0000256" key="14">
    <source>
        <dbReference type="SAM" id="Phobius"/>
    </source>
</evidence>
<dbReference type="Proteomes" id="UP000292447">
    <property type="component" value="Chromosome VII"/>
</dbReference>
<dbReference type="Gene3D" id="3.30.40.10">
    <property type="entry name" value="Zinc/RING finger domain, C3HC4 (zinc finger)"/>
    <property type="match status" value="1"/>
</dbReference>
<feature type="transmembrane region" description="Helical" evidence="14">
    <location>
        <begin position="1040"/>
        <end position="1067"/>
    </location>
</feature>
<evidence type="ECO:0000313" key="17">
    <source>
        <dbReference type="Proteomes" id="UP000292447"/>
    </source>
</evidence>
<gene>
    <name evidence="16" type="primary">MPUL0G01000</name>
    <name evidence="16" type="ORF">METSCH_G01000</name>
</gene>
<evidence type="ECO:0000256" key="2">
    <source>
        <dbReference type="ARBA" id="ARBA00004141"/>
    </source>
</evidence>
<feature type="transmembrane region" description="Helical" evidence="14">
    <location>
        <begin position="728"/>
        <end position="748"/>
    </location>
</feature>
<evidence type="ECO:0000256" key="4">
    <source>
        <dbReference type="ARBA" id="ARBA00012483"/>
    </source>
</evidence>
<feature type="transmembrane region" description="Helical" evidence="14">
    <location>
        <begin position="1132"/>
        <end position="1152"/>
    </location>
</feature>
<dbReference type="PROSITE" id="PS51292">
    <property type="entry name" value="ZF_RING_CH"/>
    <property type="match status" value="1"/>
</dbReference>
<dbReference type="SUPFAM" id="SSF57850">
    <property type="entry name" value="RING/U-box"/>
    <property type="match status" value="1"/>
</dbReference>
<dbReference type="SMART" id="SM00744">
    <property type="entry name" value="RINGv"/>
    <property type="match status" value="1"/>
</dbReference>
<evidence type="ECO:0000256" key="5">
    <source>
        <dbReference type="ARBA" id="ARBA00022679"/>
    </source>
</evidence>
<feature type="transmembrane region" description="Helical" evidence="14">
    <location>
        <begin position="91"/>
        <end position="111"/>
    </location>
</feature>
<feature type="transmembrane region" description="Helical" evidence="14">
    <location>
        <begin position="471"/>
        <end position="491"/>
    </location>
</feature>
<feature type="compositionally biased region" description="Basic and acidic residues" evidence="13">
    <location>
        <begin position="274"/>
        <end position="292"/>
    </location>
</feature>
<dbReference type="PANTHER" id="PTHR13145">
    <property type="entry name" value="SSM4 PROTEIN"/>
    <property type="match status" value="1"/>
</dbReference>
<evidence type="ECO:0000256" key="1">
    <source>
        <dbReference type="ARBA" id="ARBA00000900"/>
    </source>
</evidence>
<dbReference type="STRING" id="2163413.A0A4P6XXH2"/>
<name>A0A4P6XXH2_9ASCO</name>
<evidence type="ECO:0000256" key="9">
    <source>
        <dbReference type="ARBA" id="ARBA00022786"/>
    </source>
</evidence>
<feature type="transmembrane region" description="Helical" evidence="14">
    <location>
        <begin position="603"/>
        <end position="630"/>
    </location>
</feature>
<feature type="region of interest" description="Disordered" evidence="13">
    <location>
        <begin position="346"/>
        <end position="408"/>
    </location>
</feature>
<evidence type="ECO:0000256" key="12">
    <source>
        <dbReference type="ARBA" id="ARBA00023136"/>
    </source>
</evidence>
<keyword evidence="10" id="KW-0862">Zinc</keyword>
<evidence type="ECO:0000256" key="10">
    <source>
        <dbReference type="ARBA" id="ARBA00022833"/>
    </source>
</evidence>
<feature type="transmembrane region" description="Helical" evidence="14">
    <location>
        <begin position="666"/>
        <end position="683"/>
    </location>
</feature>
<keyword evidence="6 14" id="KW-0812">Transmembrane</keyword>
<feature type="transmembrane region" description="Helical" evidence="14">
    <location>
        <begin position="446"/>
        <end position="465"/>
    </location>
</feature>
<sequence>MAESEHTCRICRGEASLTQPLMHPCKCRGLIKYIHQECLLEWLEHSNNKAKRCDICNTPYRFVTLYDPDMPAKMPLADIYTRLLVLMKNAAVRHIAAGLYVLCVAQIPVYWKFVGRLCTYAADGKMPSPNFSLFHIMAYGAYPRTRNGHSFASADATAWDKFATFLFNTYLNGVVQVLVFMLVLFVIFIEHEWVVREEGYTKLLLRHIGKEPKTKLADLLGLMVENAAEDGDNSLAARALEYLQQDAQAPFPGNPLREALDNGQFDELFHNLAERPGHGGAERPGHGGRDELMAAPLNDSLGWVSEDELLDLARAHDVDSINGEGTVDLVGDSSTNLGEIRQNAADSTNDVNDTPGAHAGAPLNADPQTGDPNADPPLNANPHQVQIPNADGNNAPLDSDEEPAEELERRRNIAEDEMAVAEAANNNGNILEVLGLRLQIATPIQLTFLLNAATLVLLLLVYFFPHILGSSVALVLLYALVGFEAVFILPLKNTSVFMKSQQIWQNAATLKLASHPYVVLAGNILLQQFVDPVWAVWTDVTVLQRIEPPSYAARIVFLAIGYSVVCFAVYLLMAALRPENAPITGTARKLYKLLFQLTATAKVFAIFAIEIVLFPVYCGWLLDFCLAPLLVSKITESTDSGIVYRIFFTSAYSLTLQVFIRFVLYWMWGTGYMFCIALFVSMARSHILRPGVLYFIKSPEDPNARLIHDAVVKPFFLQMLRIFLSAKVYSAFVVFGIGFVTWGIRFLVNPPWAPGALLPIRISFYVTAQTAFLTGSFLYKAQPLLSKYCRIFWQRAFAVLCHKLRLSHFILGSPVPQERGYIVYRNILDSVLQLSQPDYTKPVSYSEAMSIFKNDPSVKACFVPNGSYIRAPNSDDNSRKFLRQLFVPVTKSDQLISPLEEFADDDTDWWDADVVCEDTYTVVYSPPNVRLRCLALVSMVSVFGALIFVVAFIAAVMVGRPPFRLCVTVIDAALSVIGMGPKDYEKINWAFADVDSICMGILLLVGGLACFDGSPDASALLEFGVQQGNRWGAMAFIPRSLVSVASLIVLLAAQCWFCIQIHCIYVAHLEKSVFGTAMISTFDGTDVALHFTWAGLVLHTLTCFLTIIPFARAIYHGAPERRSFKSWARKVGLLDMLLSIAILLAHTLFQIFSSRPDYKHAREIVVGSIVCTRLILGSRRLIKSISEQIKTEKYVRGTAVQNVDVADE</sequence>
<feature type="transmembrane region" description="Helical" evidence="14">
    <location>
        <begin position="555"/>
        <end position="576"/>
    </location>
</feature>
<evidence type="ECO:0000313" key="16">
    <source>
        <dbReference type="EMBL" id="QBM91058.1"/>
    </source>
</evidence>
<evidence type="ECO:0000256" key="6">
    <source>
        <dbReference type="ARBA" id="ARBA00022692"/>
    </source>
</evidence>
<dbReference type="EC" id="2.3.2.27" evidence="4"/>
<feature type="compositionally biased region" description="Low complexity" evidence="13">
    <location>
        <begin position="371"/>
        <end position="382"/>
    </location>
</feature>
<feature type="transmembrane region" description="Helical" evidence="14">
    <location>
        <begin position="934"/>
        <end position="958"/>
    </location>
</feature>
<keyword evidence="7" id="KW-0479">Metal-binding</keyword>
<evidence type="ECO:0000256" key="13">
    <source>
        <dbReference type="SAM" id="MobiDB-lite"/>
    </source>
</evidence>
<keyword evidence="11 14" id="KW-1133">Transmembrane helix</keyword>
<dbReference type="GO" id="GO:0008270">
    <property type="term" value="F:zinc ion binding"/>
    <property type="evidence" value="ECO:0007669"/>
    <property type="project" value="UniProtKB-KW"/>
</dbReference>
<reference evidence="17" key="1">
    <citation type="submission" date="2019-03" db="EMBL/GenBank/DDBJ databases">
        <title>Snf2 controls pulcherriminic acid biosynthesis and connects pigmentation and antifungal activity of the yeast Metschnikowia pulcherrima.</title>
        <authorList>
            <person name="Gore-Lloyd D."/>
            <person name="Sumann I."/>
            <person name="Brachmann A.O."/>
            <person name="Schneeberger K."/>
            <person name="Ortiz-Merino R.A."/>
            <person name="Moreno-Beltran M."/>
            <person name="Schlaefli M."/>
            <person name="Kirner P."/>
            <person name="Santos Kron A."/>
            <person name="Wolfe K.H."/>
            <person name="Piel J."/>
            <person name="Ahrens C.H."/>
            <person name="Henk D."/>
            <person name="Freimoser F.M."/>
        </authorList>
    </citation>
    <scope>NUCLEOTIDE SEQUENCE [LARGE SCALE GENOMIC DNA]</scope>
    <source>
        <strain evidence="17">APC 1.2</strain>
    </source>
</reference>
<proteinExistence type="predicted"/>
<dbReference type="PANTHER" id="PTHR13145:SF0">
    <property type="entry name" value="E3 UBIQUITIN-PROTEIN LIGASE MARCHF6"/>
    <property type="match status" value="1"/>
</dbReference>
<keyword evidence="8" id="KW-0863">Zinc-finger</keyword>
<feature type="transmembrane region" description="Helical" evidence="14">
    <location>
        <begin position="170"/>
        <end position="189"/>
    </location>
</feature>
<keyword evidence="9" id="KW-0833">Ubl conjugation pathway</keyword>
<keyword evidence="12 14" id="KW-0472">Membrane</keyword>
<comment type="pathway">
    <text evidence="3">Protein modification; protein ubiquitination.</text>
</comment>
<keyword evidence="17" id="KW-1185">Reference proteome</keyword>
<evidence type="ECO:0000259" key="15">
    <source>
        <dbReference type="PROSITE" id="PS51292"/>
    </source>
</evidence>
<dbReference type="InterPro" id="IPR011016">
    <property type="entry name" value="Znf_RING-CH"/>
</dbReference>
<keyword evidence="5" id="KW-0808">Transferase</keyword>
<evidence type="ECO:0000256" key="7">
    <source>
        <dbReference type="ARBA" id="ARBA00022723"/>
    </source>
</evidence>
<comment type="catalytic activity">
    <reaction evidence="1">
        <text>S-ubiquitinyl-[E2 ubiquitin-conjugating enzyme]-L-cysteine + [acceptor protein]-L-lysine = [E2 ubiquitin-conjugating enzyme]-L-cysteine + N(6)-ubiquitinyl-[acceptor protein]-L-lysine.</text>
        <dbReference type="EC" id="2.3.2.27"/>
    </reaction>
</comment>
<accession>A0A4P6XXH2</accession>
<feature type="domain" description="RING-CH-type" evidence="15">
    <location>
        <begin position="1"/>
        <end position="63"/>
    </location>
</feature>
<dbReference type="GO" id="GO:0036503">
    <property type="term" value="P:ERAD pathway"/>
    <property type="evidence" value="ECO:0007669"/>
    <property type="project" value="TreeGrafter"/>
</dbReference>
<feature type="transmembrane region" description="Helical" evidence="14">
    <location>
        <begin position="760"/>
        <end position="779"/>
    </location>
</feature>
<feature type="region of interest" description="Disordered" evidence="13">
    <location>
        <begin position="274"/>
        <end position="293"/>
    </location>
</feature>
<protein>
    <recommendedName>
        <fullName evidence="4">RING-type E3 ubiquitin transferase</fullName>
        <ecNumber evidence="4">2.3.2.27</ecNumber>
    </recommendedName>
</protein>
<dbReference type="EMBL" id="CP034462">
    <property type="protein sequence ID" value="QBM91058.1"/>
    <property type="molecule type" value="Genomic_DNA"/>
</dbReference>
<evidence type="ECO:0000256" key="8">
    <source>
        <dbReference type="ARBA" id="ARBA00022771"/>
    </source>
</evidence>
<dbReference type="GO" id="GO:0061630">
    <property type="term" value="F:ubiquitin protein ligase activity"/>
    <property type="evidence" value="ECO:0007669"/>
    <property type="project" value="UniProtKB-EC"/>
</dbReference>
<dbReference type="AlphaFoldDB" id="A0A4P6XXH2"/>
<organism evidence="16 17">
    <name type="scientific">Metschnikowia aff. pulcherrima</name>
    <dbReference type="NCBI Taxonomy" id="2163413"/>
    <lineage>
        <taxon>Eukaryota</taxon>
        <taxon>Fungi</taxon>
        <taxon>Dikarya</taxon>
        <taxon>Ascomycota</taxon>
        <taxon>Saccharomycotina</taxon>
        <taxon>Pichiomycetes</taxon>
        <taxon>Metschnikowiaceae</taxon>
        <taxon>Metschnikowia</taxon>
    </lineage>
</organism>
<evidence type="ECO:0000256" key="11">
    <source>
        <dbReference type="ARBA" id="ARBA00022989"/>
    </source>
</evidence>
<dbReference type="GO" id="GO:0005789">
    <property type="term" value="C:endoplasmic reticulum membrane"/>
    <property type="evidence" value="ECO:0007669"/>
    <property type="project" value="TreeGrafter"/>
</dbReference>
<dbReference type="InterPro" id="IPR013083">
    <property type="entry name" value="Znf_RING/FYVE/PHD"/>
</dbReference>
<feature type="transmembrane region" description="Helical" evidence="14">
    <location>
        <begin position="989"/>
        <end position="1011"/>
    </location>
</feature>
<dbReference type="Pfam" id="PF12906">
    <property type="entry name" value="RINGv"/>
    <property type="match status" value="1"/>
</dbReference>